<name>A0ACC0EX35_9BASI</name>
<proteinExistence type="predicted"/>
<gene>
    <name evidence="1" type="ORF">MJO28_001887</name>
</gene>
<evidence type="ECO:0000313" key="2">
    <source>
        <dbReference type="Proteomes" id="UP001060170"/>
    </source>
</evidence>
<evidence type="ECO:0000313" key="1">
    <source>
        <dbReference type="EMBL" id="KAI7961398.1"/>
    </source>
</evidence>
<reference evidence="2" key="1">
    <citation type="journal article" date="2018" name="BMC Genomics">
        <title>Genomic insights into host adaptation between the wheat stripe rust pathogen (Puccinia striiformis f. sp. tritici) and the barley stripe rust pathogen (Puccinia striiformis f. sp. hordei).</title>
        <authorList>
            <person name="Xia C."/>
            <person name="Wang M."/>
            <person name="Yin C."/>
            <person name="Cornejo O.E."/>
            <person name="Hulbert S.H."/>
            <person name="Chen X."/>
        </authorList>
    </citation>
    <scope>NUCLEOTIDE SEQUENCE [LARGE SCALE GENOMIC DNA]</scope>
    <source>
        <strain evidence="2">93-210</strain>
    </source>
</reference>
<reference evidence="1 2" key="3">
    <citation type="journal article" date="2022" name="Microbiol. Spectr.">
        <title>Folding features and dynamics of 3D genome architecture in plant fungal pathogens.</title>
        <authorList>
            <person name="Xia C."/>
        </authorList>
    </citation>
    <scope>NUCLEOTIDE SEQUENCE [LARGE SCALE GENOMIC DNA]</scope>
    <source>
        <strain evidence="1 2">93-210</strain>
    </source>
</reference>
<dbReference type="Proteomes" id="UP001060170">
    <property type="component" value="Chromosome 2"/>
</dbReference>
<reference evidence="2" key="2">
    <citation type="journal article" date="2018" name="Mol. Plant Microbe Interact.">
        <title>Genome sequence resources for the wheat stripe rust pathogen (Puccinia striiformis f. sp. tritici) and the barley stripe rust pathogen (Puccinia striiformis f. sp. hordei).</title>
        <authorList>
            <person name="Xia C."/>
            <person name="Wang M."/>
            <person name="Yin C."/>
            <person name="Cornejo O.E."/>
            <person name="Hulbert S.H."/>
            <person name="Chen X."/>
        </authorList>
    </citation>
    <scope>NUCLEOTIDE SEQUENCE [LARGE SCALE GENOMIC DNA]</scope>
    <source>
        <strain evidence="2">93-210</strain>
    </source>
</reference>
<comment type="caution">
    <text evidence="1">The sequence shown here is derived from an EMBL/GenBank/DDBJ whole genome shotgun (WGS) entry which is preliminary data.</text>
</comment>
<protein>
    <submittedName>
        <fullName evidence="1">Uncharacterized protein</fullName>
    </submittedName>
</protein>
<organism evidence="1 2">
    <name type="scientific">Puccinia striiformis f. sp. tritici</name>
    <dbReference type="NCBI Taxonomy" id="168172"/>
    <lineage>
        <taxon>Eukaryota</taxon>
        <taxon>Fungi</taxon>
        <taxon>Dikarya</taxon>
        <taxon>Basidiomycota</taxon>
        <taxon>Pucciniomycotina</taxon>
        <taxon>Pucciniomycetes</taxon>
        <taxon>Pucciniales</taxon>
        <taxon>Pucciniaceae</taxon>
        <taxon>Puccinia</taxon>
    </lineage>
</organism>
<dbReference type="EMBL" id="CM045866">
    <property type="protein sequence ID" value="KAI7961398.1"/>
    <property type="molecule type" value="Genomic_DNA"/>
</dbReference>
<accession>A0ACC0EX35</accession>
<keyword evidence="2" id="KW-1185">Reference proteome</keyword>
<sequence length="162" mass="18785">MNHPGSPIVTPSAPQLQDQDQIKLQSACHSSLRCLQAPPSYLWTHLTNHLPLNLHTPHPHNTKNMSTRHWYIEFILQALQDPEKKIDTNEIRTRAGKPTALAGRLLNHSDIVSWDEKMCLFGPPEMVRFIRCKIEKIESRIFIPHNDCIFELEEDDLYPLDF</sequence>